<name>A0A2H0KS48_9BACT</name>
<dbReference type="AlphaFoldDB" id="A0A2H0KS48"/>
<dbReference type="Proteomes" id="UP000231550">
    <property type="component" value="Unassembled WGS sequence"/>
</dbReference>
<gene>
    <name evidence="5" type="ORF">COV85_03280</name>
</gene>
<dbReference type="InterPro" id="IPR059101">
    <property type="entry name" value="NFACT-R_2"/>
</dbReference>
<protein>
    <submittedName>
        <fullName evidence="5">tRNA 4-thiouridine(8) synthase ThiI</fullName>
    </submittedName>
</protein>
<evidence type="ECO:0000256" key="2">
    <source>
        <dbReference type="ARBA" id="ARBA00022840"/>
    </source>
</evidence>
<sequence>MGITKKKTKALVLLSGGLDSILAAKLLLEQGVKVEGICFYSNFFDCRSARKAARRLNIKLREVDISSELLEIIRAPKHGYGAGLNPCIDCHALMIKKAGEIMKAEGSCFVATGEVLGERPMSQHKKALKIIEKEAKLEGYLLRPLSAKLLEPTTPEVRGLVIRDKLMDISGRGRKKQMELAKKFGITDYPTPAGGCMLTQDGFVSRLKELMEKKSDFNPEDVELSKIGRHFWDNSTQIILGRDKEENEMLVLAKTKKNALVVPDNFAGPSALVRGEQIGDKSIEKAKELVVQYSPKVKNNIDINLNFKIGK</sequence>
<dbReference type="InterPro" id="IPR014729">
    <property type="entry name" value="Rossmann-like_a/b/a_fold"/>
</dbReference>
<dbReference type="Pfam" id="PF18297">
    <property type="entry name" value="NFACT-R_2"/>
    <property type="match status" value="1"/>
</dbReference>
<keyword evidence="2" id="KW-0067">ATP-binding</keyword>
<feature type="domain" description="Thil AANH" evidence="3">
    <location>
        <begin position="8"/>
        <end position="145"/>
    </location>
</feature>
<reference evidence="5 6" key="1">
    <citation type="submission" date="2017-09" db="EMBL/GenBank/DDBJ databases">
        <title>Depth-based differentiation of microbial function through sediment-hosted aquifers and enrichment of novel symbionts in the deep terrestrial subsurface.</title>
        <authorList>
            <person name="Probst A.J."/>
            <person name="Ladd B."/>
            <person name="Jarett J.K."/>
            <person name="Geller-Mcgrath D.E."/>
            <person name="Sieber C.M."/>
            <person name="Emerson J.B."/>
            <person name="Anantharaman K."/>
            <person name="Thomas B.C."/>
            <person name="Malmstrom R."/>
            <person name="Stieglmeier M."/>
            <person name="Klingl A."/>
            <person name="Woyke T."/>
            <person name="Ryan C.M."/>
            <person name="Banfield J.F."/>
        </authorList>
    </citation>
    <scope>NUCLEOTIDE SEQUENCE [LARGE SCALE GENOMIC DNA]</scope>
    <source>
        <strain evidence="5">CG11_big_fil_rev_8_21_14_0_20_44_10</strain>
    </source>
</reference>
<organism evidence="5 6">
    <name type="scientific">Candidatus Portnoybacteria bacterium CG11_big_fil_rev_8_21_14_0_20_44_10</name>
    <dbReference type="NCBI Taxonomy" id="1974818"/>
    <lineage>
        <taxon>Bacteria</taxon>
        <taxon>Candidatus Portnoyibacteriota</taxon>
    </lineage>
</organism>
<dbReference type="Gene3D" id="3.40.50.620">
    <property type="entry name" value="HUPs"/>
    <property type="match status" value="1"/>
</dbReference>
<evidence type="ECO:0000259" key="3">
    <source>
        <dbReference type="Pfam" id="PF02568"/>
    </source>
</evidence>
<accession>A0A2H0KS48</accession>
<proteinExistence type="predicted"/>
<dbReference type="EMBL" id="PCVN01000084">
    <property type="protein sequence ID" value="PIQ74224.1"/>
    <property type="molecule type" value="Genomic_DNA"/>
</dbReference>
<evidence type="ECO:0000256" key="1">
    <source>
        <dbReference type="ARBA" id="ARBA00022741"/>
    </source>
</evidence>
<dbReference type="GO" id="GO:0004810">
    <property type="term" value="F:CCA tRNA nucleotidyltransferase activity"/>
    <property type="evidence" value="ECO:0007669"/>
    <property type="project" value="InterPro"/>
</dbReference>
<dbReference type="GO" id="GO:0005524">
    <property type="term" value="F:ATP binding"/>
    <property type="evidence" value="ECO:0007669"/>
    <property type="project" value="UniProtKB-KW"/>
</dbReference>
<feature type="domain" description="NFACT protein RNA binding" evidence="4">
    <location>
        <begin position="228"/>
        <end position="305"/>
    </location>
</feature>
<dbReference type="Pfam" id="PF02568">
    <property type="entry name" value="ThiI"/>
    <property type="match status" value="1"/>
</dbReference>
<keyword evidence="1" id="KW-0547">Nucleotide-binding</keyword>
<evidence type="ECO:0000313" key="5">
    <source>
        <dbReference type="EMBL" id="PIQ74224.1"/>
    </source>
</evidence>
<evidence type="ECO:0000259" key="4">
    <source>
        <dbReference type="Pfam" id="PF18297"/>
    </source>
</evidence>
<evidence type="ECO:0000313" key="6">
    <source>
        <dbReference type="Proteomes" id="UP000231550"/>
    </source>
</evidence>
<dbReference type="InterPro" id="IPR020536">
    <property type="entry name" value="ThiI_AANH"/>
</dbReference>
<dbReference type="SUPFAM" id="SSF52402">
    <property type="entry name" value="Adenine nucleotide alpha hydrolases-like"/>
    <property type="match status" value="1"/>
</dbReference>
<dbReference type="PANTHER" id="PTHR11933:SF6">
    <property type="entry name" value="THIL AANH DOMAIN-CONTAINING PROTEIN"/>
    <property type="match status" value="1"/>
</dbReference>
<comment type="caution">
    <text evidence="5">The sequence shown here is derived from an EMBL/GenBank/DDBJ whole genome shotgun (WGS) entry which is preliminary data.</text>
</comment>
<dbReference type="PANTHER" id="PTHR11933">
    <property type="entry name" value="TRNA 5-METHYLAMINOMETHYL-2-THIOURIDYLATE -METHYLTRANSFERASE"/>
    <property type="match status" value="1"/>
</dbReference>